<accession>A0A8S5PX57</accession>
<proteinExistence type="predicted"/>
<name>A0A8S5PX57_9CAUD</name>
<sequence>MEKTYTQSVHYKITIEGDYSCGNLWEEDLYEDAEEAHDNVWEHVASNIIDYYLTADIELSDLKTTEETK</sequence>
<evidence type="ECO:0000313" key="1">
    <source>
        <dbReference type="EMBL" id="DAE11630.1"/>
    </source>
</evidence>
<dbReference type="EMBL" id="BK015535">
    <property type="protein sequence ID" value="DAE11630.1"/>
    <property type="molecule type" value="Genomic_DNA"/>
</dbReference>
<protein>
    <submittedName>
        <fullName evidence="1">Uncharacterized protein</fullName>
    </submittedName>
</protein>
<organism evidence="1">
    <name type="scientific">Siphoviridae sp. ct2vX3</name>
    <dbReference type="NCBI Taxonomy" id="2825318"/>
    <lineage>
        <taxon>Viruses</taxon>
        <taxon>Duplodnaviria</taxon>
        <taxon>Heunggongvirae</taxon>
        <taxon>Uroviricota</taxon>
        <taxon>Caudoviricetes</taxon>
    </lineage>
</organism>
<reference evidence="1" key="1">
    <citation type="journal article" date="2021" name="Proc. Natl. Acad. Sci. U.S.A.">
        <title>A Catalog of Tens of Thousands of Viruses from Human Metagenomes Reveals Hidden Associations with Chronic Diseases.</title>
        <authorList>
            <person name="Tisza M.J."/>
            <person name="Buck C.B."/>
        </authorList>
    </citation>
    <scope>NUCLEOTIDE SEQUENCE</scope>
    <source>
        <strain evidence="1">Ct2vX3</strain>
    </source>
</reference>